<evidence type="ECO:0008006" key="3">
    <source>
        <dbReference type="Google" id="ProtNLM"/>
    </source>
</evidence>
<dbReference type="PANTHER" id="PTHR33116">
    <property type="entry name" value="REVERSE TRANSCRIPTASE ZINC-BINDING DOMAIN-CONTAINING PROTEIN-RELATED-RELATED"/>
    <property type="match status" value="1"/>
</dbReference>
<protein>
    <recommendedName>
        <fullName evidence="3">Reverse transcriptase zinc-binding domain-containing protein</fullName>
    </recommendedName>
</protein>
<dbReference type="EMBL" id="CP093350">
    <property type="protein sequence ID" value="WOH12304.1"/>
    <property type="molecule type" value="Genomic_DNA"/>
</dbReference>
<accession>A0AAF1BAD3</accession>
<organism evidence="1 2">
    <name type="scientific">Daucus carota subsp. sativus</name>
    <name type="common">Carrot</name>
    <dbReference type="NCBI Taxonomy" id="79200"/>
    <lineage>
        <taxon>Eukaryota</taxon>
        <taxon>Viridiplantae</taxon>
        <taxon>Streptophyta</taxon>
        <taxon>Embryophyta</taxon>
        <taxon>Tracheophyta</taxon>
        <taxon>Spermatophyta</taxon>
        <taxon>Magnoliopsida</taxon>
        <taxon>eudicotyledons</taxon>
        <taxon>Gunneridae</taxon>
        <taxon>Pentapetalae</taxon>
        <taxon>asterids</taxon>
        <taxon>campanulids</taxon>
        <taxon>Apiales</taxon>
        <taxon>Apiaceae</taxon>
        <taxon>Apioideae</taxon>
        <taxon>Scandiceae</taxon>
        <taxon>Daucinae</taxon>
        <taxon>Daucus</taxon>
        <taxon>Daucus sect. Daucus</taxon>
    </lineage>
</organism>
<dbReference type="PANTHER" id="PTHR33116:SF86">
    <property type="entry name" value="REVERSE TRANSCRIPTASE DOMAIN-CONTAINING PROTEIN"/>
    <property type="match status" value="1"/>
</dbReference>
<name>A0AAF1BAD3_DAUCS</name>
<proteinExistence type="predicted"/>
<dbReference type="Proteomes" id="UP000077755">
    <property type="component" value="Chromosome 8"/>
</dbReference>
<reference evidence="1" key="1">
    <citation type="journal article" date="2016" name="Nat. Genet.">
        <title>A high-quality carrot genome assembly provides new insights into carotenoid accumulation and asterid genome evolution.</title>
        <authorList>
            <person name="Iorizzo M."/>
            <person name="Ellison S."/>
            <person name="Senalik D."/>
            <person name="Zeng P."/>
            <person name="Satapoomin P."/>
            <person name="Huang J."/>
            <person name="Bowman M."/>
            <person name="Iovene M."/>
            <person name="Sanseverino W."/>
            <person name="Cavagnaro P."/>
            <person name="Yildiz M."/>
            <person name="Macko-Podgorni A."/>
            <person name="Moranska E."/>
            <person name="Grzebelus E."/>
            <person name="Grzebelus D."/>
            <person name="Ashrafi H."/>
            <person name="Zheng Z."/>
            <person name="Cheng S."/>
            <person name="Spooner D."/>
            <person name="Van Deynze A."/>
            <person name="Simon P."/>
        </authorList>
    </citation>
    <scope>NUCLEOTIDE SEQUENCE</scope>
    <source>
        <tissue evidence="1">Leaf</tissue>
    </source>
</reference>
<reference evidence="1" key="2">
    <citation type="submission" date="2022-03" db="EMBL/GenBank/DDBJ databases">
        <title>Draft title - Genomic analysis of global carrot germplasm unveils the trajectory of domestication and the origin of high carotenoid orange carrot.</title>
        <authorList>
            <person name="Iorizzo M."/>
            <person name="Ellison S."/>
            <person name="Senalik D."/>
            <person name="Macko-Podgorni A."/>
            <person name="Grzebelus D."/>
            <person name="Bostan H."/>
            <person name="Rolling W."/>
            <person name="Curaba J."/>
            <person name="Simon P."/>
        </authorList>
    </citation>
    <scope>NUCLEOTIDE SEQUENCE</scope>
    <source>
        <tissue evidence="1">Leaf</tissue>
    </source>
</reference>
<evidence type="ECO:0000313" key="2">
    <source>
        <dbReference type="Proteomes" id="UP000077755"/>
    </source>
</evidence>
<dbReference type="AlphaFoldDB" id="A0AAF1BAD3"/>
<gene>
    <name evidence="1" type="ORF">DCAR_0831806</name>
</gene>
<sequence>MLGFLKDKVQSKIRSWDGKIMARSGKEILVKSVVQTLPSYAMSVFLLPLEITRDIEKSLSKFWWTSKPTNSSHISWMSWERMSKHKTAGGLGFRNFRDFNLAMLGKQGWRFITNPESLVTKIYKAKYFSGGDFLTSSLGHNPSFIWRSIHAAKQLLLEGVKWRIGNGESIYISGQPWLHDNTNQFFTTESPAIENQKVSSLFKLDEKEWDVEIIEDIFNDRDQRQILAIQLNKQVMKM</sequence>
<evidence type="ECO:0000313" key="1">
    <source>
        <dbReference type="EMBL" id="WOH12304.1"/>
    </source>
</evidence>
<keyword evidence="2" id="KW-1185">Reference proteome</keyword>